<keyword evidence="2" id="KW-0378">Hydrolase</keyword>
<evidence type="ECO:0000256" key="1">
    <source>
        <dbReference type="ARBA" id="ARBA00006336"/>
    </source>
</evidence>
<comment type="caution">
    <text evidence="4">The sequence shown here is derived from an EMBL/GenBank/DDBJ whole genome shotgun (WGS) entry which is preliminary data.</text>
</comment>
<dbReference type="GeneID" id="80891289"/>
<accession>A0A9W8UHL3</accession>
<keyword evidence="5" id="KW-1185">Reference proteome</keyword>
<dbReference type="Proteomes" id="UP001144673">
    <property type="component" value="Chromosome 2"/>
</dbReference>
<reference evidence="4" key="1">
    <citation type="journal article" date="2023" name="Access Microbiol">
        <title>De-novo genome assembly for Akanthomyces muscarius, a biocontrol agent of insect agricultural pests.</title>
        <authorList>
            <person name="Erdos Z."/>
            <person name="Studholme D.J."/>
            <person name="Raymond B."/>
            <person name="Sharma M."/>
        </authorList>
    </citation>
    <scope>NUCLEOTIDE SEQUENCE</scope>
    <source>
        <strain evidence="4">Ve6</strain>
    </source>
</reference>
<dbReference type="Pfam" id="PF00857">
    <property type="entry name" value="Isochorismatase"/>
    <property type="match status" value="1"/>
</dbReference>
<dbReference type="GO" id="GO:0016787">
    <property type="term" value="F:hydrolase activity"/>
    <property type="evidence" value="ECO:0007669"/>
    <property type="project" value="UniProtKB-KW"/>
</dbReference>
<dbReference type="AlphaFoldDB" id="A0A9W8UHL3"/>
<dbReference type="EMBL" id="JAJHUN010000011">
    <property type="protein sequence ID" value="KAJ4145275.1"/>
    <property type="molecule type" value="Genomic_DNA"/>
</dbReference>
<dbReference type="PANTHER" id="PTHR43540">
    <property type="entry name" value="PEROXYUREIDOACRYLATE/UREIDOACRYLATE AMIDOHYDROLASE-RELATED"/>
    <property type="match status" value="1"/>
</dbReference>
<dbReference type="InterPro" id="IPR036380">
    <property type="entry name" value="Isochorismatase-like_sf"/>
</dbReference>
<evidence type="ECO:0000313" key="4">
    <source>
        <dbReference type="EMBL" id="KAJ4145275.1"/>
    </source>
</evidence>
<dbReference type="Gene3D" id="3.40.50.850">
    <property type="entry name" value="Isochorismatase-like"/>
    <property type="match status" value="1"/>
</dbReference>
<dbReference type="InterPro" id="IPR000868">
    <property type="entry name" value="Isochorismatase-like_dom"/>
</dbReference>
<evidence type="ECO:0000256" key="2">
    <source>
        <dbReference type="ARBA" id="ARBA00022801"/>
    </source>
</evidence>
<dbReference type="KEGG" id="amus:LMH87_004130"/>
<comment type="similarity">
    <text evidence="1">Belongs to the isochorismatase family.</text>
</comment>
<name>A0A9W8UHL3_AKAMU</name>
<feature type="domain" description="Isochorismatase-like" evidence="3">
    <location>
        <begin position="197"/>
        <end position="311"/>
    </location>
</feature>
<dbReference type="CDD" id="cd00431">
    <property type="entry name" value="cysteine_hydrolases"/>
    <property type="match status" value="1"/>
</dbReference>
<evidence type="ECO:0000313" key="5">
    <source>
        <dbReference type="Proteomes" id="UP001144673"/>
    </source>
</evidence>
<dbReference type="InterPro" id="IPR050272">
    <property type="entry name" value="Isochorismatase-like_hydrls"/>
</dbReference>
<protein>
    <recommendedName>
        <fullName evidence="3">Isochorismatase-like domain-containing protein</fullName>
    </recommendedName>
</protein>
<dbReference type="SUPFAM" id="SSF52499">
    <property type="entry name" value="Isochorismatase-like hydrolases"/>
    <property type="match status" value="1"/>
</dbReference>
<proteinExistence type="inferred from homology"/>
<sequence>MAHPSSRASASAPQSASPIVVGRPPNFWLFSSSSGFDMTHPPTPTSPLVYPRLALTTTNAAVTIAPHKTALVIIDMQNYFLSAALGRRRGEGHDAEDVLLKLGIPAAREAGIQVIWLNWGISDEGLETMTPTLWRAFGWMVTDDDQKGSSFNVVDDSGGIAGGAVRVLERQTNAGIGAELGRVKLDDGSQVNAGKKLLRDQWNTRLHGRLEDAFQDGQKAAVPDVRFHKDRLSGLWGGGDSTELEVFLERQGIKTLLFSGVNTDQCVLATVQDASNKGFDTVLLKDGCGTMSPDYAKQMVLLNCQKSWGFVSSCAALAQGAKNMIKEEAAEGA</sequence>
<evidence type="ECO:0000259" key="3">
    <source>
        <dbReference type="Pfam" id="PF00857"/>
    </source>
</evidence>
<dbReference type="PANTHER" id="PTHR43540:SF9">
    <property type="entry name" value="FAMILY HYDROLASE, PUTATIVE (AFU_ORTHOLOGUE AFUA_2G08700)-RELATED"/>
    <property type="match status" value="1"/>
</dbReference>
<organism evidence="4 5">
    <name type="scientific">Akanthomyces muscarius</name>
    <name type="common">Entomopathogenic fungus</name>
    <name type="synonym">Lecanicillium muscarium</name>
    <dbReference type="NCBI Taxonomy" id="2231603"/>
    <lineage>
        <taxon>Eukaryota</taxon>
        <taxon>Fungi</taxon>
        <taxon>Dikarya</taxon>
        <taxon>Ascomycota</taxon>
        <taxon>Pezizomycotina</taxon>
        <taxon>Sordariomycetes</taxon>
        <taxon>Hypocreomycetidae</taxon>
        <taxon>Hypocreales</taxon>
        <taxon>Cordycipitaceae</taxon>
        <taxon>Akanthomyces</taxon>
    </lineage>
</organism>
<gene>
    <name evidence="4" type="ORF">LMH87_004130</name>
</gene>
<dbReference type="RefSeq" id="XP_056048945.1">
    <property type="nucleotide sequence ID" value="XM_056195303.1"/>
</dbReference>